<accession>A0ACC0M3X1</accession>
<organism evidence="1 2">
    <name type="scientific">Rhododendron molle</name>
    <name type="common">Chinese azalea</name>
    <name type="synonym">Azalea mollis</name>
    <dbReference type="NCBI Taxonomy" id="49168"/>
    <lineage>
        <taxon>Eukaryota</taxon>
        <taxon>Viridiplantae</taxon>
        <taxon>Streptophyta</taxon>
        <taxon>Embryophyta</taxon>
        <taxon>Tracheophyta</taxon>
        <taxon>Spermatophyta</taxon>
        <taxon>Magnoliopsida</taxon>
        <taxon>eudicotyledons</taxon>
        <taxon>Gunneridae</taxon>
        <taxon>Pentapetalae</taxon>
        <taxon>asterids</taxon>
        <taxon>Ericales</taxon>
        <taxon>Ericaceae</taxon>
        <taxon>Ericoideae</taxon>
        <taxon>Rhodoreae</taxon>
        <taxon>Rhododendron</taxon>
    </lineage>
</organism>
<comment type="caution">
    <text evidence="1">The sequence shown here is derived from an EMBL/GenBank/DDBJ whole genome shotgun (WGS) entry which is preliminary data.</text>
</comment>
<keyword evidence="2" id="KW-1185">Reference proteome</keyword>
<protein>
    <submittedName>
        <fullName evidence="1">Uncharacterized protein</fullName>
    </submittedName>
</protein>
<name>A0ACC0M3X1_RHOML</name>
<proteinExistence type="predicted"/>
<reference evidence="1" key="1">
    <citation type="submission" date="2022-02" db="EMBL/GenBank/DDBJ databases">
        <title>Plant Genome Project.</title>
        <authorList>
            <person name="Zhang R.-G."/>
        </authorList>
    </citation>
    <scope>NUCLEOTIDE SEQUENCE</scope>
    <source>
        <strain evidence="1">AT1</strain>
    </source>
</reference>
<evidence type="ECO:0000313" key="2">
    <source>
        <dbReference type="Proteomes" id="UP001062846"/>
    </source>
</evidence>
<dbReference type="Proteomes" id="UP001062846">
    <property type="component" value="Chromosome 10"/>
</dbReference>
<dbReference type="EMBL" id="CM046397">
    <property type="protein sequence ID" value="KAI8535660.1"/>
    <property type="molecule type" value="Genomic_DNA"/>
</dbReference>
<sequence>MLLLQLKDCDLDGGLRDIKTDGDVVDMFAICNDKETISFYVVNPMVEEGHGADLVNLEDDIIDCDDNESEIEGDDDTVSPRNSISDSDLEYFADGDELESETFVGHFKLVTLKEKGWNGSGNGCNYSCGEGTSHGKGKEVKFDDMDNPNNSSDEECKVEFTEFFEDRDMERLDL</sequence>
<gene>
    <name evidence="1" type="ORF">RHMOL_Rhmol10G0191600</name>
</gene>
<evidence type="ECO:0000313" key="1">
    <source>
        <dbReference type="EMBL" id="KAI8535660.1"/>
    </source>
</evidence>